<organism evidence="3">
    <name type="scientific">Sexangularia sp. CB-2014</name>
    <dbReference type="NCBI Taxonomy" id="1486929"/>
    <lineage>
        <taxon>Eukaryota</taxon>
        <taxon>Amoebozoa</taxon>
        <taxon>Tubulinea</taxon>
        <taxon>Elardia</taxon>
        <taxon>Arcellinida</taxon>
        <taxon>Arcellinida incertae sedis</taxon>
        <taxon>Sexangularia</taxon>
    </lineage>
</organism>
<keyword evidence="2" id="KW-0472">Membrane</keyword>
<reference evidence="3" key="1">
    <citation type="submission" date="2021-01" db="EMBL/GenBank/DDBJ databases">
        <authorList>
            <person name="Corre E."/>
            <person name="Pelletier E."/>
            <person name="Niang G."/>
            <person name="Scheremetjew M."/>
            <person name="Finn R."/>
            <person name="Kale V."/>
            <person name="Holt S."/>
            <person name="Cochrane G."/>
            <person name="Meng A."/>
            <person name="Brown T."/>
            <person name="Cohen L."/>
        </authorList>
    </citation>
    <scope>NUCLEOTIDE SEQUENCE</scope>
    <source>
        <strain evidence="3">ATCC 50979</strain>
    </source>
</reference>
<evidence type="ECO:0000256" key="1">
    <source>
        <dbReference type="SAM" id="MobiDB-lite"/>
    </source>
</evidence>
<feature type="region of interest" description="Disordered" evidence="1">
    <location>
        <begin position="113"/>
        <end position="161"/>
    </location>
</feature>
<feature type="compositionally biased region" description="Low complexity" evidence="1">
    <location>
        <begin position="116"/>
        <end position="130"/>
    </location>
</feature>
<evidence type="ECO:0000313" key="3">
    <source>
        <dbReference type="EMBL" id="CAD9288636.1"/>
    </source>
</evidence>
<feature type="transmembrane region" description="Helical" evidence="2">
    <location>
        <begin position="82"/>
        <end position="105"/>
    </location>
</feature>
<gene>
    <name evidence="3" type="ORF">SSP0437_LOCUS1774</name>
</gene>
<dbReference type="EMBL" id="HBGL01002316">
    <property type="protein sequence ID" value="CAD9288636.1"/>
    <property type="molecule type" value="Transcribed_RNA"/>
</dbReference>
<name>A0A7S1V5G8_9EUKA</name>
<feature type="compositionally biased region" description="Polar residues" evidence="1">
    <location>
        <begin position="144"/>
        <end position="161"/>
    </location>
</feature>
<keyword evidence="2" id="KW-1133">Transmembrane helix</keyword>
<accession>A0A7S1V5G8</accession>
<evidence type="ECO:0000256" key="2">
    <source>
        <dbReference type="SAM" id="Phobius"/>
    </source>
</evidence>
<dbReference type="AlphaFoldDB" id="A0A7S1V5G8"/>
<keyword evidence="2" id="KW-0812">Transmembrane</keyword>
<sequence length="202" mass="21212">MFGAHVDGAALAPGGEWSYLEYWLNSEQVLGAYYVPMDPPDVANTTSGSIDTSIATTFTSSSGGPDAASDSVATGADGMTPLLIASLATSIVLLLVFIFIGVYCLGKRQGKRASSERSSSVSTPATSYRSDLTPVYGTERYAGTDSTHSSPSGSAQLSAPTSSEYAAMPAMRTAVYAMAPLQRRGEDDMDYENLGDLNMESR</sequence>
<protein>
    <submittedName>
        <fullName evidence="3">Uncharacterized protein</fullName>
    </submittedName>
</protein>
<proteinExistence type="predicted"/>